<feature type="transmembrane region" description="Helical" evidence="2">
    <location>
        <begin position="393"/>
        <end position="415"/>
    </location>
</feature>
<feature type="domain" description="Major facilitator superfamily (MFS) profile" evidence="3">
    <location>
        <begin position="16"/>
        <end position="420"/>
    </location>
</feature>
<dbReference type="InterPro" id="IPR011701">
    <property type="entry name" value="MFS"/>
</dbReference>
<reference evidence="4 5" key="1">
    <citation type="submission" date="2015-01" db="EMBL/GenBank/DDBJ databases">
        <title>Evolution of Trichinella species and genotypes.</title>
        <authorList>
            <person name="Korhonen P.K."/>
            <person name="Edoardo P."/>
            <person name="Giuseppe L.R."/>
            <person name="Gasser R.B."/>
        </authorList>
    </citation>
    <scope>NUCLEOTIDE SEQUENCE [LARGE SCALE GENOMIC DNA]</scope>
    <source>
        <strain evidence="4">ISS37</strain>
    </source>
</reference>
<proteinExistence type="predicted"/>
<evidence type="ECO:0000259" key="3">
    <source>
        <dbReference type="PROSITE" id="PS50850"/>
    </source>
</evidence>
<dbReference type="PROSITE" id="PS50850">
    <property type="entry name" value="MFS"/>
    <property type="match status" value="1"/>
</dbReference>
<keyword evidence="2" id="KW-0472">Membrane</keyword>
<keyword evidence="5" id="KW-1185">Reference proteome</keyword>
<sequence>MDSEQKNTNPLSNLQSIVIVISGFMCQMIAEGVIQAQDVFPPYIKNYFKSTIAEACVSHAVMHGCAEILGPVSTFLTKKFGARKVLMFGAATVTLGFITCAFASKLIYFNVTSAIAGLGFGIMSVPMITVVSFHFKKHRYLMTTVAMVGGALGAAVFPFLFDAILDTNPWQITFSVIACMTAQLLIFGMLLSSNSRPMVTVEEENLLTDNAVVNAADQPKKNSKSENANTSSSLLSKAVVFVFLFSSLLWHLGCYVFEILPVRLDMEMFNGDQIAMIISVQAIFAVAGRLLSSGLVGKFKLDPVFGYNVASLALAAARTAISWKGTYITYLCYVSVSGLSIGMATALAPVVVLRLVGLDRLNFVYGFELFVRGLSGMVVPVLSGLLADSLHGNFFFSFITGGILLFASTILLLPYHWPLSHLLRTLPNRNVVVDAS</sequence>
<dbReference type="Pfam" id="PF07690">
    <property type="entry name" value="MFS_1"/>
    <property type="match status" value="1"/>
</dbReference>
<feature type="transmembrane region" description="Helical" evidence="2">
    <location>
        <begin position="140"/>
        <end position="160"/>
    </location>
</feature>
<dbReference type="SUPFAM" id="SSF103473">
    <property type="entry name" value="MFS general substrate transporter"/>
    <property type="match status" value="1"/>
</dbReference>
<dbReference type="InterPro" id="IPR020846">
    <property type="entry name" value="MFS_dom"/>
</dbReference>
<evidence type="ECO:0000313" key="4">
    <source>
        <dbReference type="EMBL" id="KRX17468.1"/>
    </source>
</evidence>
<dbReference type="EMBL" id="JYDL01000087">
    <property type="protein sequence ID" value="KRX17468.1"/>
    <property type="molecule type" value="Genomic_DNA"/>
</dbReference>
<dbReference type="GO" id="GO:0008028">
    <property type="term" value="F:monocarboxylic acid transmembrane transporter activity"/>
    <property type="evidence" value="ECO:0007669"/>
    <property type="project" value="TreeGrafter"/>
</dbReference>
<dbReference type="GO" id="GO:0016020">
    <property type="term" value="C:membrane"/>
    <property type="evidence" value="ECO:0007669"/>
    <property type="project" value="UniProtKB-SubCell"/>
</dbReference>
<evidence type="ECO:0000313" key="5">
    <source>
        <dbReference type="Proteomes" id="UP000054630"/>
    </source>
</evidence>
<comment type="caution">
    <text evidence="4">The sequence shown here is derived from an EMBL/GenBank/DDBJ whole genome shotgun (WGS) entry which is preliminary data.</text>
</comment>
<feature type="transmembrane region" description="Helical" evidence="2">
    <location>
        <begin position="327"/>
        <end position="357"/>
    </location>
</feature>
<dbReference type="Gene3D" id="1.20.1250.20">
    <property type="entry name" value="MFS general substrate transporter like domains"/>
    <property type="match status" value="1"/>
</dbReference>
<organism evidence="4 5">
    <name type="scientific">Trichinella nelsoni</name>
    <dbReference type="NCBI Taxonomy" id="6336"/>
    <lineage>
        <taxon>Eukaryota</taxon>
        <taxon>Metazoa</taxon>
        <taxon>Ecdysozoa</taxon>
        <taxon>Nematoda</taxon>
        <taxon>Enoplea</taxon>
        <taxon>Dorylaimia</taxon>
        <taxon>Trichinellida</taxon>
        <taxon>Trichinellidae</taxon>
        <taxon>Trichinella</taxon>
    </lineage>
</organism>
<accession>A0A0V0RSS3</accession>
<dbReference type="PANTHER" id="PTHR11360">
    <property type="entry name" value="MONOCARBOXYLATE TRANSPORTER"/>
    <property type="match status" value="1"/>
</dbReference>
<evidence type="ECO:0000256" key="2">
    <source>
        <dbReference type="SAM" id="Phobius"/>
    </source>
</evidence>
<feature type="transmembrane region" description="Helical" evidence="2">
    <location>
        <begin position="172"/>
        <end position="191"/>
    </location>
</feature>
<keyword evidence="2" id="KW-0812">Transmembrane</keyword>
<name>A0A0V0RSS3_9BILA</name>
<feature type="transmembrane region" description="Helical" evidence="2">
    <location>
        <begin position="85"/>
        <end position="108"/>
    </location>
</feature>
<dbReference type="InterPro" id="IPR036259">
    <property type="entry name" value="MFS_trans_sf"/>
</dbReference>
<protein>
    <submittedName>
        <fullName evidence="4">Monocarboxylate transporter 12</fullName>
    </submittedName>
</protein>
<gene>
    <name evidence="4" type="primary">slc16a12</name>
    <name evidence="4" type="ORF">T07_11926</name>
</gene>
<keyword evidence="2" id="KW-1133">Transmembrane helix</keyword>
<dbReference type="STRING" id="6336.A0A0V0RSS3"/>
<feature type="transmembrane region" description="Helical" evidence="2">
    <location>
        <begin position="273"/>
        <end position="292"/>
    </location>
</feature>
<dbReference type="Proteomes" id="UP000054630">
    <property type="component" value="Unassembled WGS sequence"/>
</dbReference>
<dbReference type="PANTHER" id="PTHR11360:SF260">
    <property type="entry name" value="MFS DOMAIN-CONTAINING PROTEIN"/>
    <property type="match status" value="1"/>
</dbReference>
<feature type="transmembrane region" description="Helical" evidence="2">
    <location>
        <begin position="369"/>
        <end position="387"/>
    </location>
</feature>
<feature type="transmembrane region" description="Helical" evidence="2">
    <location>
        <begin position="234"/>
        <end position="253"/>
    </location>
</feature>
<comment type="subcellular location">
    <subcellularLocation>
        <location evidence="1">Membrane</location>
        <topology evidence="1">Multi-pass membrane protein</topology>
    </subcellularLocation>
</comment>
<evidence type="ECO:0000256" key="1">
    <source>
        <dbReference type="ARBA" id="ARBA00004141"/>
    </source>
</evidence>
<feature type="transmembrane region" description="Helical" evidence="2">
    <location>
        <begin position="304"/>
        <end position="321"/>
    </location>
</feature>
<feature type="transmembrane region" description="Helical" evidence="2">
    <location>
        <begin position="114"/>
        <end position="133"/>
    </location>
</feature>
<dbReference type="InterPro" id="IPR050327">
    <property type="entry name" value="Proton-linked_MCT"/>
</dbReference>
<dbReference type="AlphaFoldDB" id="A0A0V0RSS3"/>
<dbReference type="OrthoDB" id="410267at2759"/>